<gene>
    <name evidence="2" type="ORF">H8708_06845</name>
</gene>
<dbReference type="RefSeq" id="WP_262427379.1">
    <property type="nucleotide sequence ID" value="NZ_JACRTJ010000015.1"/>
</dbReference>
<organism evidence="2 3">
    <name type="scientific">Enterocloster hominis</name>
    <name type="common">ex Liu et al. 2021</name>
    <dbReference type="NCBI Taxonomy" id="2763663"/>
    <lineage>
        <taxon>Bacteria</taxon>
        <taxon>Bacillati</taxon>
        <taxon>Bacillota</taxon>
        <taxon>Clostridia</taxon>
        <taxon>Lachnospirales</taxon>
        <taxon>Lachnospiraceae</taxon>
        <taxon>Enterocloster</taxon>
    </lineage>
</organism>
<keyword evidence="1" id="KW-0472">Membrane</keyword>
<reference evidence="2 3" key="1">
    <citation type="submission" date="2020-08" db="EMBL/GenBank/DDBJ databases">
        <title>Genome public.</title>
        <authorList>
            <person name="Liu C."/>
            <person name="Sun Q."/>
        </authorList>
    </citation>
    <scope>NUCLEOTIDE SEQUENCE [LARGE SCALE GENOMIC DNA]</scope>
    <source>
        <strain evidence="2 3">BX10</strain>
    </source>
</reference>
<proteinExistence type="predicted"/>
<sequence>MQPLTLERGCHHTGQTLFGSSRTGRFCGLKATKDKEFAISKIRLFVCMLAVPTGAQEVYKNAPQRSVSVSYSLHFLLKGNRQFLWQLAHGEFQNLTDSDFSKHVRSAQIAVCQLCDLSSSRRKVKTDFSPFIVVVGIPMYCFVLVCSGGDFLFLSVSFNSTTPRTPASTNSPVSLSTIFL</sequence>
<protein>
    <submittedName>
        <fullName evidence="2">Uncharacterized protein</fullName>
    </submittedName>
</protein>
<evidence type="ECO:0000313" key="3">
    <source>
        <dbReference type="Proteomes" id="UP000647491"/>
    </source>
</evidence>
<comment type="caution">
    <text evidence="2">The sequence shown here is derived from an EMBL/GenBank/DDBJ whole genome shotgun (WGS) entry which is preliminary data.</text>
</comment>
<name>A0ABR7NSI9_9FIRM</name>
<dbReference type="Proteomes" id="UP000647491">
    <property type="component" value="Unassembled WGS sequence"/>
</dbReference>
<keyword evidence="1" id="KW-0812">Transmembrane</keyword>
<evidence type="ECO:0000256" key="1">
    <source>
        <dbReference type="SAM" id="Phobius"/>
    </source>
</evidence>
<accession>A0ABR7NSI9</accession>
<dbReference type="EMBL" id="JACRTJ010000015">
    <property type="protein sequence ID" value="MBC8598948.1"/>
    <property type="molecule type" value="Genomic_DNA"/>
</dbReference>
<keyword evidence="1" id="KW-1133">Transmembrane helix</keyword>
<evidence type="ECO:0000313" key="2">
    <source>
        <dbReference type="EMBL" id="MBC8598948.1"/>
    </source>
</evidence>
<feature type="transmembrane region" description="Helical" evidence="1">
    <location>
        <begin position="131"/>
        <end position="154"/>
    </location>
</feature>
<keyword evidence="3" id="KW-1185">Reference proteome</keyword>